<evidence type="ECO:0000313" key="2">
    <source>
        <dbReference type="Proteomes" id="UP000324897"/>
    </source>
</evidence>
<protein>
    <submittedName>
        <fullName evidence="1">Uncharacterized protein</fullName>
    </submittedName>
</protein>
<sequence>MVTTSYDATRDLAHGRSTNRGELYAPQTNDSHLPHKLRDIAADLAGCSAELIQIVIQPLRKILAAVCTTFDLFPRSDHLKSHHPAKSKQSNHIHVRCSTDATHLVHELLAVALSVFKHLDCYFTAMRQVASVNGTIAALAKLRTRSGIKYAQRSFQRQTMAKIRHVTTVPSRLVGFVKVTCLAPLPALFRSRGVVVVGA</sequence>
<gene>
    <name evidence="1" type="ORF">EJB05_55264</name>
</gene>
<evidence type="ECO:0000313" key="1">
    <source>
        <dbReference type="EMBL" id="TVT99376.1"/>
    </source>
</evidence>
<reference evidence="1 2" key="1">
    <citation type="journal article" date="2019" name="Sci. Rep.">
        <title>A high-quality genome of Eragrostis curvula grass provides insights into Poaceae evolution and supports new strategies to enhance forage quality.</title>
        <authorList>
            <person name="Carballo J."/>
            <person name="Santos B.A.C.M."/>
            <person name="Zappacosta D."/>
            <person name="Garbus I."/>
            <person name="Selva J.P."/>
            <person name="Gallo C.A."/>
            <person name="Diaz A."/>
            <person name="Albertini E."/>
            <person name="Caccamo M."/>
            <person name="Echenique V."/>
        </authorList>
    </citation>
    <scope>NUCLEOTIDE SEQUENCE [LARGE SCALE GENOMIC DNA]</scope>
    <source>
        <strain evidence="2">cv. Victoria</strain>
        <tissue evidence="1">Leaf</tissue>
    </source>
</reference>
<name>A0A5J9SKA3_9POAL</name>
<keyword evidence="2" id="KW-1185">Reference proteome</keyword>
<dbReference type="AlphaFoldDB" id="A0A5J9SKA3"/>
<comment type="caution">
    <text evidence="1">The sequence shown here is derived from an EMBL/GenBank/DDBJ whole genome shotgun (WGS) entry which is preliminary data.</text>
</comment>
<organism evidence="1 2">
    <name type="scientific">Eragrostis curvula</name>
    <name type="common">weeping love grass</name>
    <dbReference type="NCBI Taxonomy" id="38414"/>
    <lineage>
        <taxon>Eukaryota</taxon>
        <taxon>Viridiplantae</taxon>
        <taxon>Streptophyta</taxon>
        <taxon>Embryophyta</taxon>
        <taxon>Tracheophyta</taxon>
        <taxon>Spermatophyta</taxon>
        <taxon>Magnoliopsida</taxon>
        <taxon>Liliopsida</taxon>
        <taxon>Poales</taxon>
        <taxon>Poaceae</taxon>
        <taxon>PACMAD clade</taxon>
        <taxon>Chloridoideae</taxon>
        <taxon>Eragrostideae</taxon>
        <taxon>Eragrostidinae</taxon>
        <taxon>Eragrostis</taxon>
    </lineage>
</organism>
<dbReference type="Gramene" id="TVT99376">
    <property type="protein sequence ID" value="TVT99376"/>
    <property type="gene ID" value="EJB05_55264"/>
</dbReference>
<dbReference type="Proteomes" id="UP000324897">
    <property type="component" value="Unassembled WGS sequence"/>
</dbReference>
<proteinExistence type="predicted"/>
<dbReference type="EMBL" id="RWGY01000723">
    <property type="protein sequence ID" value="TVT99376.1"/>
    <property type="molecule type" value="Genomic_DNA"/>
</dbReference>
<feature type="non-terminal residue" evidence="1">
    <location>
        <position position="1"/>
    </location>
</feature>
<accession>A0A5J9SKA3</accession>